<dbReference type="Proteomes" id="UP001324533">
    <property type="component" value="Chromosome"/>
</dbReference>
<dbReference type="InterPro" id="IPR001261">
    <property type="entry name" value="ArgE/DapE_CS"/>
</dbReference>
<dbReference type="SUPFAM" id="SSF55031">
    <property type="entry name" value="Bacterial exopeptidase dimerisation domain"/>
    <property type="match status" value="1"/>
</dbReference>
<evidence type="ECO:0000313" key="6">
    <source>
        <dbReference type="EMBL" id="WQB71129.1"/>
    </source>
</evidence>
<evidence type="ECO:0000256" key="3">
    <source>
        <dbReference type="ARBA" id="ARBA00022801"/>
    </source>
</evidence>
<organism evidence="6 7">
    <name type="scientific">Microbacterium invictum</name>
    <dbReference type="NCBI Taxonomy" id="515415"/>
    <lineage>
        <taxon>Bacteria</taxon>
        <taxon>Bacillati</taxon>
        <taxon>Actinomycetota</taxon>
        <taxon>Actinomycetes</taxon>
        <taxon>Micrococcales</taxon>
        <taxon>Microbacteriaceae</taxon>
        <taxon>Microbacterium</taxon>
    </lineage>
</organism>
<dbReference type="InterPro" id="IPR036264">
    <property type="entry name" value="Bact_exopeptidase_dim_dom"/>
</dbReference>
<dbReference type="PANTHER" id="PTHR43808:SF9">
    <property type="entry name" value="BLL0789 PROTEIN"/>
    <property type="match status" value="1"/>
</dbReference>
<keyword evidence="2" id="KW-0479">Metal-binding</keyword>
<dbReference type="Pfam" id="PF07687">
    <property type="entry name" value="M20_dimer"/>
    <property type="match status" value="1"/>
</dbReference>
<evidence type="ECO:0000259" key="5">
    <source>
        <dbReference type="Pfam" id="PF07687"/>
    </source>
</evidence>
<evidence type="ECO:0000256" key="2">
    <source>
        <dbReference type="ARBA" id="ARBA00022723"/>
    </source>
</evidence>
<dbReference type="PROSITE" id="PS00758">
    <property type="entry name" value="ARGE_DAPE_CPG2_1"/>
    <property type="match status" value="1"/>
</dbReference>
<keyword evidence="4" id="KW-0862">Zinc</keyword>
<evidence type="ECO:0000256" key="4">
    <source>
        <dbReference type="ARBA" id="ARBA00022833"/>
    </source>
</evidence>
<gene>
    <name evidence="6" type="ORF">T9R20_03955</name>
</gene>
<accession>A0ABZ0VCC3</accession>
<dbReference type="InterPro" id="IPR002933">
    <property type="entry name" value="Peptidase_M20"/>
</dbReference>
<dbReference type="Gene3D" id="3.30.70.360">
    <property type="match status" value="1"/>
</dbReference>
<keyword evidence="3" id="KW-0378">Hydrolase</keyword>
<dbReference type="RefSeq" id="WP_322411247.1">
    <property type="nucleotide sequence ID" value="NZ_CP139779.1"/>
</dbReference>
<dbReference type="SUPFAM" id="SSF53187">
    <property type="entry name" value="Zn-dependent exopeptidases"/>
    <property type="match status" value="1"/>
</dbReference>
<dbReference type="PIRSF" id="PIRSF037238">
    <property type="entry name" value="Carboxypeptidase_G2"/>
    <property type="match status" value="1"/>
</dbReference>
<feature type="domain" description="Peptidase M20 dimerisation" evidence="5">
    <location>
        <begin position="197"/>
        <end position="296"/>
    </location>
</feature>
<dbReference type="InterPro" id="IPR017150">
    <property type="entry name" value="Pept_M20_glutamate_carboxypep"/>
</dbReference>
<sequence length="396" mass="40479">MLFRTDAAASASAEALRAHADDQLSQYRHELAHLVGIDSGSYSPDGVDAVGAWCAARLAAAGFAVETPPTPVVDGRRFGRVVVGRRLGTGTRRILLFAHMDTVFADGTAALRPYREVGGRAYGPGVSDDKGGLLAGIHAADVLDRIGYAGYGELILAFTPDEEVGAPASGELLRAAATGVDAALCLECARENGDVVVARKGVADVHVDVSGRAAHAGVEPERGADAAVEAARLLLDAHALACDGDVTVNIGVVAAGERPNIVPAVATLRGEVRAWTAAALERTLHALERRVEATTVPGVGATFRREALCPPLEATDTAVLFQAARAVAADGGWPLGGAATGGVSDANFIAALGVPVLDGLGPIGGDDHSPTEWLDLASVPERVALLAGLVVRIAEG</sequence>
<proteinExistence type="predicted"/>
<dbReference type="Gene3D" id="3.40.630.10">
    <property type="entry name" value="Zn peptidases"/>
    <property type="match status" value="1"/>
</dbReference>
<reference evidence="6 7" key="1">
    <citation type="submission" date="2023-06" db="EMBL/GenBank/DDBJ databases">
        <title>Rock-solubilizing bacteria, Microbacterium invictum, promotes re-establishment of vegetation in rocky wasteland by accelerating rock bio-weathering and reshaping soil bacterial community.</title>
        <authorList>
            <person name="Liu C."/>
        </authorList>
    </citation>
    <scope>NUCLEOTIDE SEQUENCE [LARGE SCALE GENOMIC DNA]</scope>
    <source>
        <strain evidence="6 7">X-18</strain>
    </source>
</reference>
<dbReference type="Pfam" id="PF01546">
    <property type="entry name" value="Peptidase_M20"/>
    <property type="match status" value="1"/>
</dbReference>
<evidence type="ECO:0000256" key="1">
    <source>
        <dbReference type="ARBA" id="ARBA00001947"/>
    </source>
</evidence>
<name>A0ABZ0VCC3_9MICO</name>
<keyword evidence="7" id="KW-1185">Reference proteome</keyword>
<dbReference type="InterPro" id="IPR050072">
    <property type="entry name" value="Peptidase_M20A"/>
</dbReference>
<comment type="cofactor">
    <cofactor evidence="1">
        <name>Zn(2+)</name>
        <dbReference type="ChEBI" id="CHEBI:29105"/>
    </cofactor>
</comment>
<evidence type="ECO:0000313" key="7">
    <source>
        <dbReference type="Proteomes" id="UP001324533"/>
    </source>
</evidence>
<dbReference type="InterPro" id="IPR011650">
    <property type="entry name" value="Peptidase_M20_dimer"/>
</dbReference>
<dbReference type="PANTHER" id="PTHR43808">
    <property type="entry name" value="ACETYLORNITHINE DEACETYLASE"/>
    <property type="match status" value="1"/>
</dbReference>
<dbReference type="EMBL" id="CP139779">
    <property type="protein sequence ID" value="WQB71129.1"/>
    <property type="molecule type" value="Genomic_DNA"/>
</dbReference>
<protein>
    <submittedName>
        <fullName evidence="6">M20/M25/M40 family metallo-hydrolase</fullName>
    </submittedName>
</protein>